<reference evidence="1 2" key="1">
    <citation type="submission" date="2021-01" db="EMBL/GenBank/DDBJ databases">
        <title>Whole genome shotgun sequence of Catellatospora coxensis NBRC 107359.</title>
        <authorList>
            <person name="Komaki H."/>
            <person name="Tamura T."/>
        </authorList>
    </citation>
    <scope>NUCLEOTIDE SEQUENCE [LARGE SCALE GENOMIC DNA]</scope>
    <source>
        <strain evidence="1 2">NBRC 107359</strain>
    </source>
</reference>
<sequence length="88" mass="8834">MLGSKTVTFAPKFGVPDDDGVAAAAGPVLPATTTAAASADVRPSVTFRRTRRPADGAVALPGLVLIIACRSSLLGLVGTDDRALACAR</sequence>
<dbReference type="Proteomes" id="UP000630887">
    <property type="component" value="Unassembled WGS sequence"/>
</dbReference>
<proteinExistence type="predicted"/>
<protein>
    <submittedName>
        <fullName evidence="1">Uncharacterized protein</fullName>
    </submittedName>
</protein>
<keyword evidence="2" id="KW-1185">Reference proteome</keyword>
<dbReference type="EMBL" id="BONI01000010">
    <property type="protein sequence ID" value="GIG04922.1"/>
    <property type="molecule type" value="Genomic_DNA"/>
</dbReference>
<organism evidence="1 2">
    <name type="scientific">Catellatospora coxensis</name>
    <dbReference type="NCBI Taxonomy" id="310354"/>
    <lineage>
        <taxon>Bacteria</taxon>
        <taxon>Bacillati</taxon>
        <taxon>Actinomycetota</taxon>
        <taxon>Actinomycetes</taxon>
        <taxon>Micromonosporales</taxon>
        <taxon>Micromonosporaceae</taxon>
        <taxon>Catellatospora</taxon>
    </lineage>
</organism>
<dbReference type="AlphaFoldDB" id="A0A8J3P5Z0"/>
<evidence type="ECO:0000313" key="1">
    <source>
        <dbReference type="EMBL" id="GIG04922.1"/>
    </source>
</evidence>
<comment type="caution">
    <text evidence="1">The sequence shown here is derived from an EMBL/GenBank/DDBJ whole genome shotgun (WGS) entry which is preliminary data.</text>
</comment>
<accession>A0A8J3P5Z0</accession>
<name>A0A8J3P5Z0_9ACTN</name>
<gene>
    <name evidence="1" type="ORF">Cco03nite_16220</name>
</gene>
<evidence type="ECO:0000313" key="2">
    <source>
        <dbReference type="Proteomes" id="UP000630887"/>
    </source>
</evidence>